<comment type="caution">
    <text evidence="2">The sequence shown here is derived from an EMBL/GenBank/DDBJ whole genome shotgun (WGS) entry which is preliminary data.</text>
</comment>
<keyword evidence="3" id="KW-1185">Reference proteome</keyword>
<evidence type="ECO:0000256" key="1">
    <source>
        <dbReference type="SAM" id="MobiDB-lite"/>
    </source>
</evidence>
<dbReference type="eggNOG" id="COG2916">
    <property type="taxonomic scope" value="Bacteria"/>
</dbReference>
<dbReference type="OrthoDB" id="9823639at2"/>
<name>H8FP54_MAGML</name>
<dbReference type="AlphaFoldDB" id="H8FP54"/>
<dbReference type="Proteomes" id="UP000004169">
    <property type="component" value="Unassembled WGS sequence"/>
</dbReference>
<organism evidence="2 3">
    <name type="scientific">Magnetospirillum molischianum DSM 120</name>
    <dbReference type="NCBI Taxonomy" id="1150626"/>
    <lineage>
        <taxon>Bacteria</taxon>
        <taxon>Pseudomonadati</taxon>
        <taxon>Pseudomonadota</taxon>
        <taxon>Alphaproteobacteria</taxon>
        <taxon>Rhodospirillales</taxon>
        <taxon>Rhodospirillaceae</taxon>
        <taxon>Magnetospirillum</taxon>
    </lineage>
</organism>
<reference evidence="2 3" key="1">
    <citation type="journal article" date="2012" name="J. Bacteriol.">
        <title>Draft Genome Sequence of the Purple Photosynthetic Bacterium Phaeospirillum molischianum DSM120, a Particularly Versatile Bacterium.</title>
        <authorList>
            <person name="Duquesne K."/>
            <person name="Prima V."/>
            <person name="Ji B."/>
            <person name="Rouy Z."/>
            <person name="Medigue C."/>
            <person name="Talla E."/>
            <person name="Sturgis J.N."/>
        </authorList>
    </citation>
    <scope>NUCLEOTIDE SEQUENCE [LARGE SCALE GENOMIC DNA]</scope>
    <source>
        <strain evidence="3">DSM120</strain>
    </source>
</reference>
<accession>H8FP54</accession>
<dbReference type="EMBL" id="CAHP01000010">
    <property type="protein sequence ID" value="CCG40142.1"/>
    <property type="molecule type" value="Genomic_DNA"/>
</dbReference>
<protein>
    <submittedName>
        <fullName evidence="2">Uncharacterized protein</fullName>
    </submittedName>
</protein>
<dbReference type="RefSeq" id="WP_002726150.1">
    <property type="nucleotide sequence ID" value="NZ_CAHP01000010.1"/>
</dbReference>
<feature type="region of interest" description="Disordered" evidence="1">
    <location>
        <begin position="156"/>
        <end position="195"/>
    </location>
</feature>
<feature type="compositionally biased region" description="Basic and acidic residues" evidence="1">
    <location>
        <begin position="186"/>
        <end position="195"/>
    </location>
</feature>
<sequence length="195" mass="20700">MNDNLTDLADRIEGAGATEAILTAADAGLLDAGLDAEDVRVILGDMNTLAADVTGHMLDILKNTPKPWQQMSRVEQQCLIDNLTIRSGALVRGIVRLIAAGGRQVILAEVKTVANKDKAIEATLTMRKDSEHRHALFDAQGLDVLIVVADAGDCFEGSQPEPDAPSSNQPELDFDGAGVEPDDGPVFDRSDLAAE</sequence>
<evidence type="ECO:0000313" key="3">
    <source>
        <dbReference type="Proteomes" id="UP000004169"/>
    </source>
</evidence>
<proteinExistence type="predicted"/>
<evidence type="ECO:0000313" key="2">
    <source>
        <dbReference type="EMBL" id="CCG40142.1"/>
    </source>
</evidence>
<dbReference type="STRING" id="1150626.PHAMO_180111"/>
<gene>
    <name evidence="2" type="ORF">PHAMO_180111</name>
</gene>